<dbReference type="KEGG" id="sdeo:D0436_17845"/>
<evidence type="ECO:0000313" key="3">
    <source>
        <dbReference type="Proteomes" id="UP000321124"/>
    </source>
</evidence>
<protein>
    <recommendedName>
        <fullName evidence="4">DUF3012 domain-containing protein</fullName>
    </recommendedName>
</protein>
<evidence type="ECO:0000256" key="1">
    <source>
        <dbReference type="SAM" id="SignalP"/>
    </source>
</evidence>
<dbReference type="Proteomes" id="UP000321124">
    <property type="component" value="Chromosome"/>
</dbReference>
<organism evidence="2 3">
    <name type="scientific">Shewanella decolorationis</name>
    <dbReference type="NCBI Taxonomy" id="256839"/>
    <lineage>
        <taxon>Bacteria</taxon>
        <taxon>Pseudomonadati</taxon>
        <taxon>Pseudomonadota</taxon>
        <taxon>Gammaproteobacteria</taxon>
        <taxon>Alteromonadales</taxon>
        <taxon>Shewanellaceae</taxon>
        <taxon>Shewanella</taxon>
    </lineage>
</organism>
<dbReference type="RefSeq" id="WP_208659934.1">
    <property type="nucleotide sequence ID" value="NZ_CP031775.2"/>
</dbReference>
<name>A0A5B8R0M3_9GAMM</name>
<evidence type="ECO:0008006" key="4">
    <source>
        <dbReference type="Google" id="ProtNLM"/>
    </source>
</evidence>
<reference evidence="2 3" key="1">
    <citation type="journal article" date="2019" name="Ecotoxicol. Environ. Saf.">
        <title>Microbial characterization of heavy metal resistant bacterial strains isolated from an electroplating wastewater treatment plant.</title>
        <authorList>
            <person name="Cai X."/>
            <person name="Zheng X."/>
            <person name="Zhang D."/>
            <person name="Iqbal W."/>
            <person name="Liu C."/>
            <person name="Yang B."/>
            <person name="Zhao X."/>
            <person name="Lu X."/>
            <person name="Mao Y."/>
        </authorList>
    </citation>
    <scope>NUCLEOTIDE SEQUENCE [LARGE SCALE GENOMIC DNA]</scope>
    <source>
        <strain evidence="2 3">Ni1-3</strain>
    </source>
</reference>
<sequence>MSLHLKLSWLFLALLMMPSALFMTGNATAKEASNAQQLEVPCKCLWDKNRKFNPDKINYKGNIWRCSVYLDNGACNKVELIGPADTTNPLNPSHVYSLMTAVRKGETRMADLSNAERKAVLEAHLSASNYPHQTANMSCNEVKSRAASAKTKLLEMVTGLKTCLQGELRQDCDNFYQDQRPLWEAYTAERTEQFFHCE</sequence>
<dbReference type="AlphaFoldDB" id="A0A5B8R0M3"/>
<proteinExistence type="predicted"/>
<accession>A0A5B8R0M3</accession>
<dbReference type="EMBL" id="CP031775">
    <property type="protein sequence ID" value="QDZ92165.1"/>
    <property type="molecule type" value="Genomic_DNA"/>
</dbReference>
<keyword evidence="1" id="KW-0732">Signal</keyword>
<evidence type="ECO:0000313" key="2">
    <source>
        <dbReference type="EMBL" id="QDZ92165.1"/>
    </source>
</evidence>
<feature type="chain" id="PRO_5022763537" description="DUF3012 domain-containing protein" evidence="1">
    <location>
        <begin position="23"/>
        <end position="198"/>
    </location>
</feature>
<feature type="signal peptide" evidence="1">
    <location>
        <begin position="1"/>
        <end position="22"/>
    </location>
</feature>
<gene>
    <name evidence="2" type="ORF">D0436_17845</name>
</gene>